<keyword evidence="2" id="KW-0004">4Fe-4S</keyword>
<dbReference type="NCBIfam" id="TIGR02351">
    <property type="entry name" value="thiH"/>
    <property type="match status" value="1"/>
</dbReference>
<comment type="cofactor">
    <cofactor evidence="1">
        <name>[4Fe-4S] cluster</name>
        <dbReference type="ChEBI" id="CHEBI:49883"/>
    </cofactor>
</comment>
<dbReference type="Pfam" id="PF04055">
    <property type="entry name" value="Radical_SAM"/>
    <property type="match status" value="1"/>
</dbReference>
<dbReference type="PROSITE" id="PS51918">
    <property type="entry name" value="RADICAL_SAM"/>
    <property type="match status" value="1"/>
</dbReference>
<dbReference type="InterPro" id="IPR012726">
    <property type="entry name" value="ThiH"/>
</dbReference>
<evidence type="ECO:0000313" key="9">
    <source>
        <dbReference type="Proteomes" id="UP000006008"/>
    </source>
</evidence>
<keyword evidence="6" id="KW-0411">Iron-sulfur</keyword>
<comment type="caution">
    <text evidence="8">The sequence shown here is derived from an EMBL/GenBank/DDBJ whole genome shotgun (WGS) entry which is preliminary data.</text>
</comment>
<sequence length="384" mass="44627">MSYYDTILRYDWETTRRAIYAKNDADVERALAAERPTMDDFAALVSPAADKYLGEMASKSYATTRRRFGNVMQLYVPLYLANICQNHCVYCGFNCTNKIHRAILTPEEIHAEAQAIKRDPFQHILLVTGEAPRSSSVQYLADSMKIMQRYFEQISIEVQPLDTDEYRLLKDYGLHAVYVYQETYNRDRYPVYHLRGKKTNYRYRLETPDRLCEAGVHKVGLGNLIGLEDWRTEAYFTALHLRYLENRYWRTKYSVAFPRLRPYVGEDGFNPEHPASERNLFQLICAYRLLSEDVELSISTRESADFRDRVMPFGVTVISAGSKTTPGGYAHPNRELEQWSINDNRTPREVEAAVRAKGLDPVWKDWSFFMQEEVETPALLTHSA</sequence>
<evidence type="ECO:0000256" key="6">
    <source>
        <dbReference type="ARBA" id="ARBA00023014"/>
    </source>
</evidence>
<evidence type="ECO:0000259" key="7">
    <source>
        <dbReference type="PROSITE" id="PS51918"/>
    </source>
</evidence>
<dbReference type="CDD" id="cd01335">
    <property type="entry name" value="Radical_SAM"/>
    <property type="match status" value="1"/>
</dbReference>
<dbReference type="GO" id="GO:0005506">
    <property type="term" value="F:iron ion binding"/>
    <property type="evidence" value="ECO:0007669"/>
    <property type="project" value="InterPro"/>
</dbReference>
<dbReference type="InterPro" id="IPR034428">
    <property type="entry name" value="ThiH/NoCL/HydG-like"/>
</dbReference>
<keyword evidence="5" id="KW-0408">Iron</keyword>
<dbReference type="PANTHER" id="PTHR43583:SF1">
    <property type="entry name" value="2-IMINOACETATE SYNTHASE"/>
    <property type="match status" value="1"/>
</dbReference>
<dbReference type="InterPro" id="IPR007197">
    <property type="entry name" value="rSAM"/>
</dbReference>
<dbReference type="Proteomes" id="UP000006008">
    <property type="component" value="Unassembled WGS sequence"/>
</dbReference>
<dbReference type="InterPro" id="IPR013785">
    <property type="entry name" value="Aldolase_TIM"/>
</dbReference>
<dbReference type="SMART" id="SM00876">
    <property type="entry name" value="BATS"/>
    <property type="match status" value="1"/>
</dbReference>
<dbReference type="SFLD" id="SFLDG01060">
    <property type="entry name" value="BATS_domain_containing"/>
    <property type="match status" value="1"/>
</dbReference>
<dbReference type="RefSeq" id="WP_009132925.1">
    <property type="nucleotide sequence ID" value="NZ_CP102250.1"/>
</dbReference>
<dbReference type="SUPFAM" id="SSF102114">
    <property type="entry name" value="Radical SAM enzymes"/>
    <property type="match status" value="1"/>
</dbReference>
<proteinExistence type="predicted"/>
<accession>G5H5A9</accession>
<dbReference type="HOGENOM" id="CLU_046249_1_0_10"/>
<feature type="domain" description="Radical SAM core" evidence="7">
    <location>
        <begin position="70"/>
        <end position="293"/>
    </location>
</feature>
<keyword evidence="4" id="KW-0479">Metal-binding</keyword>
<dbReference type="eggNOG" id="COG0502">
    <property type="taxonomic scope" value="Bacteria"/>
</dbReference>
<reference evidence="8 9" key="1">
    <citation type="submission" date="2011-08" db="EMBL/GenBank/DDBJ databases">
        <title>The Genome Sequence of Alistipes indistinctus YIT 12060.</title>
        <authorList>
            <consortium name="The Broad Institute Genome Sequencing Platform"/>
            <person name="Earl A."/>
            <person name="Ward D."/>
            <person name="Feldgarden M."/>
            <person name="Gevers D."/>
            <person name="Morotomi M."/>
            <person name="Young S.K."/>
            <person name="Zeng Q."/>
            <person name="Gargeya S."/>
            <person name="Fitzgerald M."/>
            <person name="Haas B."/>
            <person name="Abouelleil A."/>
            <person name="Alvarado L."/>
            <person name="Arachchi H.M."/>
            <person name="Berlin A."/>
            <person name="Brown A."/>
            <person name="Chapman S.B."/>
            <person name="Chen Z."/>
            <person name="Dunbar C."/>
            <person name="Freedman E."/>
            <person name="Gearin G."/>
            <person name="Gellesch M."/>
            <person name="Goldberg J."/>
            <person name="Griggs A."/>
            <person name="Gujja S."/>
            <person name="Heiman D."/>
            <person name="Howarth C."/>
            <person name="Larson L."/>
            <person name="Lui A."/>
            <person name="MacDonald P.J.P."/>
            <person name="Montmayeur A."/>
            <person name="Murphy C."/>
            <person name="Neiman D."/>
            <person name="Pearson M."/>
            <person name="Priest M."/>
            <person name="Roberts A."/>
            <person name="Saif S."/>
            <person name="Shea T."/>
            <person name="Shenoy N."/>
            <person name="Sisk P."/>
            <person name="Stolte C."/>
            <person name="Sykes S."/>
            <person name="Wortman J."/>
            <person name="Nusbaum C."/>
            <person name="Birren B."/>
        </authorList>
    </citation>
    <scope>NUCLEOTIDE SEQUENCE [LARGE SCALE GENOMIC DNA]</scope>
    <source>
        <strain evidence="8 9">YIT 12060</strain>
    </source>
</reference>
<keyword evidence="9" id="KW-1185">Reference proteome</keyword>
<evidence type="ECO:0000313" key="8">
    <source>
        <dbReference type="EMBL" id="EHB93348.1"/>
    </source>
</evidence>
<keyword evidence="3" id="KW-0949">S-adenosyl-L-methionine</keyword>
<evidence type="ECO:0000256" key="4">
    <source>
        <dbReference type="ARBA" id="ARBA00022723"/>
    </source>
</evidence>
<dbReference type="GO" id="GO:0003824">
    <property type="term" value="F:catalytic activity"/>
    <property type="evidence" value="ECO:0007669"/>
    <property type="project" value="InterPro"/>
</dbReference>
<name>G5H5A9_9BACT</name>
<evidence type="ECO:0000256" key="2">
    <source>
        <dbReference type="ARBA" id="ARBA00022485"/>
    </source>
</evidence>
<dbReference type="STRING" id="742725.HMPREF9450_00119"/>
<dbReference type="SFLD" id="SFLDS00029">
    <property type="entry name" value="Radical_SAM"/>
    <property type="match status" value="1"/>
</dbReference>
<dbReference type="SFLD" id="SFLDG01081">
    <property type="entry name" value="cleavage_of_the_Ca-Cb_bond_in"/>
    <property type="match status" value="1"/>
</dbReference>
<protein>
    <submittedName>
        <fullName evidence="8">Thiazole biosynthesis protein ThiH</fullName>
    </submittedName>
</protein>
<dbReference type="Pfam" id="PF06968">
    <property type="entry name" value="BATS"/>
    <property type="match status" value="1"/>
</dbReference>
<dbReference type="InterPro" id="IPR010722">
    <property type="entry name" value="BATS_dom"/>
</dbReference>
<dbReference type="PANTHER" id="PTHR43583">
    <property type="entry name" value="2-IMINOACETATE SYNTHASE"/>
    <property type="match status" value="1"/>
</dbReference>
<evidence type="ECO:0000256" key="1">
    <source>
        <dbReference type="ARBA" id="ARBA00001966"/>
    </source>
</evidence>
<dbReference type="GeneID" id="92816545"/>
<evidence type="ECO:0000256" key="3">
    <source>
        <dbReference type="ARBA" id="ARBA00022691"/>
    </source>
</evidence>
<dbReference type="PATRIC" id="fig|742725.3.peg.134"/>
<dbReference type="GO" id="GO:0051539">
    <property type="term" value="F:4 iron, 4 sulfur cluster binding"/>
    <property type="evidence" value="ECO:0007669"/>
    <property type="project" value="UniProtKB-KW"/>
</dbReference>
<dbReference type="InterPro" id="IPR058240">
    <property type="entry name" value="rSAM_sf"/>
</dbReference>
<organism evidence="8 9">
    <name type="scientific">Alistipes indistinctus YIT 12060</name>
    <dbReference type="NCBI Taxonomy" id="742725"/>
    <lineage>
        <taxon>Bacteria</taxon>
        <taxon>Pseudomonadati</taxon>
        <taxon>Bacteroidota</taxon>
        <taxon>Bacteroidia</taxon>
        <taxon>Bacteroidales</taxon>
        <taxon>Rikenellaceae</taxon>
        <taxon>Alistipes</taxon>
    </lineage>
</organism>
<dbReference type="GO" id="GO:0009228">
    <property type="term" value="P:thiamine biosynthetic process"/>
    <property type="evidence" value="ECO:0007669"/>
    <property type="project" value="InterPro"/>
</dbReference>
<dbReference type="AlphaFoldDB" id="G5H5A9"/>
<gene>
    <name evidence="8" type="ORF">HMPREF9450_00119</name>
</gene>
<dbReference type="EMBL" id="ADLD01000003">
    <property type="protein sequence ID" value="EHB93348.1"/>
    <property type="molecule type" value="Genomic_DNA"/>
</dbReference>
<dbReference type="OrthoDB" id="9801120at2"/>
<dbReference type="SFLD" id="SFLDF00301">
    <property type="entry name" value="2-iminoacetate_synthase_(ThiH)"/>
    <property type="match status" value="1"/>
</dbReference>
<dbReference type="Gene3D" id="3.20.20.70">
    <property type="entry name" value="Aldolase class I"/>
    <property type="match status" value="1"/>
</dbReference>
<evidence type="ECO:0000256" key="5">
    <source>
        <dbReference type="ARBA" id="ARBA00023004"/>
    </source>
</evidence>